<evidence type="ECO:0000256" key="7">
    <source>
        <dbReference type="ARBA" id="ARBA00060255"/>
    </source>
</evidence>
<feature type="compositionally biased region" description="Basic and acidic residues" evidence="10">
    <location>
        <begin position="137"/>
        <end position="146"/>
    </location>
</feature>
<dbReference type="InterPro" id="IPR003961">
    <property type="entry name" value="FN3_dom"/>
</dbReference>
<evidence type="ECO:0000256" key="4">
    <source>
        <dbReference type="ARBA" id="ARBA00023179"/>
    </source>
</evidence>
<feature type="domain" description="Fibronectin type-III" evidence="12">
    <location>
        <begin position="149"/>
        <end position="244"/>
    </location>
</feature>
<dbReference type="InterPro" id="IPR003598">
    <property type="entry name" value="Ig_sub2"/>
</dbReference>
<keyword evidence="5" id="KW-0393">Immunoglobulin domain</keyword>
<dbReference type="AlphaFoldDB" id="U3JIG5"/>
<reference evidence="13 14" key="1">
    <citation type="journal article" date="2012" name="Nature">
        <title>The genomic landscape of species divergence in Ficedula flycatchers.</title>
        <authorList>
            <person name="Ellegren H."/>
            <person name="Smeds L."/>
            <person name="Burri R."/>
            <person name="Olason P.I."/>
            <person name="Backstrom N."/>
            <person name="Kawakami T."/>
            <person name="Kunstner A."/>
            <person name="Makinen H."/>
            <person name="Nadachowska-Brzyska K."/>
            <person name="Qvarnstrom A."/>
            <person name="Uebbing S."/>
            <person name="Wolf J.B."/>
        </authorList>
    </citation>
    <scope>NUCLEOTIDE SEQUENCE [LARGE SCALE GENOMIC DNA]</scope>
</reference>
<dbReference type="PANTHER" id="PTHR13817">
    <property type="entry name" value="TITIN"/>
    <property type="match status" value="1"/>
</dbReference>
<dbReference type="FunFam" id="2.60.40.10:FF:000225">
    <property type="entry name" value="Myosin-binding protein C, cardiac-type"/>
    <property type="match status" value="1"/>
</dbReference>
<keyword evidence="4" id="KW-0514">Muscle protein</keyword>
<protein>
    <recommendedName>
        <fullName evidence="8">Myosin-binding protein H</fullName>
    </recommendedName>
    <alternativeName>
        <fullName evidence="9">H-protein</fullName>
    </alternativeName>
</protein>
<dbReference type="Gene3D" id="2.60.40.10">
    <property type="entry name" value="Immunoglobulins"/>
    <property type="match status" value="4"/>
</dbReference>
<proteinExistence type="inferred from homology"/>
<dbReference type="SMART" id="SM00408">
    <property type="entry name" value="IGc2"/>
    <property type="match status" value="2"/>
</dbReference>
<evidence type="ECO:0000313" key="14">
    <source>
        <dbReference type="Proteomes" id="UP000016665"/>
    </source>
</evidence>
<accession>U3JIG5</accession>
<evidence type="ECO:0000259" key="11">
    <source>
        <dbReference type="PROSITE" id="PS50835"/>
    </source>
</evidence>
<dbReference type="PRINTS" id="PR00014">
    <property type="entry name" value="FNTYPEIII"/>
</dbReference>
<keyword evidence="2" id="KW-0677">Repeat</keyword>
<dbReference type="Pfam" id="PF07679">
    <property type="entry name" value="I-set"/>
    <property type="match status" value="2"/>
</dbReference>
<dbReference type="InterPro" id="IPR003599">
    <property type="entry name" value="Ig_sub"/>
</dbReference>
<evidence type="ECO:0000313" key="13">
    <source>
        <dbReference type="Ensembl" id="ENSFALP00000002569.2"/>
    </source>
</evidence>
<dbReference type="SMART" id="SM00409">
    <property type="entry name" value="IG"/>
    <property type="match status" value="2"/>
</dbReference>
<evidence type="ECO:0000256" key="9">
    <source>
        <dbReference type="ARBA" id="ARBA00078133"/>
    </source>
</evidence>
<dbReference type="CDD" id="cd05748">
    <property type="entry name" value="Ig_Titin_like"/>
    <property type="match status" value="1"/>
</dbReference>
<dbReference type="PROSITE" id="PS50853">
    <property type="entry name" value="FN3"/>
    <property type="match status" value="2"/>
</dbReference>
<dbReference type="SMART" id="SM00060">
    <property type="entry name" value="FN3"/>
    <property type="match status" value="2"/>
</dbReference>
<sequence length="551" mass="59844">MRVAGGTLAVPELLPVTCIFTLPPTGRGEGKGCRGLFLSPRAALSPTLPVAQPVSFLPENSRPLVCQSLPTGFAGELSCKADPAPATEEPAAPEHPLEQPPAPTDESAPVPTEAGAEVTPVPAEGSPAEPPAPAPEPKPEKPKEEPPSCPLSLAVEEVSENSFTLTWKAPEQTGRAGLDGYVVEICKDGSSDWKAVNQEPFLSTRCTIPDLTSGDKVHVRVVAVSAGGASVPATLEQPVLIREILQLPKIRMPRHLRETYIRRVGDAVNIMIPFQGKPQPEVSWTKGGQPLDTSRINIRTTARDTIFYIRQAQRSDSGKYELTVHINGAEDRATLDIQVVEPPGPPQNLKLVDVWGFNVALEWSPPVDNGNSEIKGYRVQKSDKKSGKWFTVLERCTRTSCTISDLIIGNTYSFRVFSENCCGLSDSAALASAAASIEKTKTTYQPEKVPQRDMMEPPKFTQPLTDRTTTRGYSTHLFCSVRGFPQPKIIWLKNQMEIREDPKYIALIDQGVCSLEIRKPGPFDGGVYTCKAVNPLGEASVDCRLDVKVPK</sequence>
<feature type="compositionally biased region" description="Low complexity" evidence="10">
    <location>
        <begin position="81"/>
        <end position="90"/>
    </location>
</feature>
<feature type="region of interest" description="Disordered" evidence="10">
    <location>
        <begin position="442"/>
        <end position="466"/>
    </location>
</feature>
<dbReference type="Proteomes" id="UP000016665">
    <property type="component" value="Chromosome 26"/>
</dbReference>
<dbReference type="FunFam" id="2.60.40.10:FF:000062">
    <property type="entry name" value="Myosin-binding protein C, slow type"/>
    <property type="match status" value="1"/>
</dbReference>
<feature type="domain" description="Ig-like" evidence="11">
    <location>
        <begin position="458"/>
        <end position="542"/>
    </location>
</feature>
<dbReference type="InterPro" id="IPR007110">
    <property type="entry name" value="Ig-like_dom"/>
</dbReference>
<comment type="function">
    <text evidence="7">Binds to myosin; probably involved in interaction with thick myofilaments in the A-band.</text>
</comment>
<dbReference type="FunFam" id="2.60.40.10:FF:000031">
    <property type="entry name" value="Myosin-binding protein C, slow type"/>
    <property type="match status" value="1"/>
</dbReference>
<dbReference type="InterPro" id="IPR013783">
    <property type="entry name" value="Ig-like_fold"/>
</dbReference>
<evidence type="ECO:0000256" key="3">
    <source>
        <dbReference type="ARBA" id="ARBA00022889"/>
    </source>
</evidence>
<keyword evidence="14" id="KW-1185">Reference proteome</keyword>
<comment type="similarity">
    <text evidence="6">Belongs to the immunoglobulin superfamily. MyBP family.</text>
</comment>
<dbReference type="Ensembl" id="ENSFALT00000002581.2">
    <property type="protein sequence ID" value="ENSFALP00000002569.2"/>
    <property type="gene ID" value="ENSFALG00000002464.2"/>
</dbReference>
<dbReference type="Pfam" id="PF00041">
    <property type="entry name" value="fn3"/>
    <property type="match status" value="2"/>
</dbReference>
<dbReference type="SUPFAM" id="SSF49265">
    <property type="entry name" value="Fibronectin type III"/>
    <property type="match status" value="1"/>
</dbReference>
<organism evidence="13 14">
    <name type="scientific">Ficedula albicollis</name>
    <name type="common">Collared flycatcher</name>
    <name type="synonym">Muscicapa albicollis</name>
    <dbReference type="NCBI Taxonomy" id="59894"/>
    <lineage>
        <taxon>Eukaryota</taxon>
        <taxon>Metazoa</taxon>
        <taxon>Chordata</taxon>
        <taxon>Craniata</taxon>
        <taxon>Vertebrata</taxon>
        <taxon>Euteleostomi</taxon>
        <taxon>Archelosauria</taxon>
        <taxon>Archosauria</taxon>
        <taxon>Dinosauria</taxon>
        <taxon>Saurischia</taxon>
        <taxon>Theropoda</taxon>
        <taxon>Coelurosauria</taxon>
        <taxon>Aves</taxon>
        <taxon>Neognathae</taxon>
        <taxon>Neoaves</taxon>
        <taxon>Telluraves</taxon>
        <taxon>Australaves</taxon>
        <taxon>Passeriformes</taxon>
        <taxon>Muscicapidae</taxon>
        <taxon>Ficedula</taxon>
    </lineage>
</organism>
<evidence type="ECO:0000256" key="1">
    <source>
        <dbReference type="ARBA" id="ARBA00022433"/>
    </source>
</evidence>
<reference evidence="13" key="3">
    <citation type="submission" date="2025-09" db="UniProtKB">
        <authorList>
            <consortium name="Ensembl"/>
        </authorList>
    </citation>
    <scope>IDENTIFICATION</scope>
</reference>
<evidence type="ECO:0000256" key="10">
    <source>
        <dbReference type="SAM" id="MobiDB-lite"/>
    </source>
</evidence>
<dbReference type="FunFam" id="2.60.40.10:FF:000557">
    <property type="entry name" value="Myosin binding protein Ha"/>
    <property type="match status" value="1"/>
</dbReference>
<feature type="domain" description="Fibronectin type-III" evidence="12">
    <location>
        <begin position="345"/>
        <end position="446"/>
    </location>
</feature>
<dbReference type="InterPro" id="IPR036116">
    <property type="entry name" value="FN3_sf"/>
</dbReference>
<evidence type="ECO:0000259" key="12">
    <source>
        <dbReference type="PROSITE" id="PS50853"/>
    </source>
</evidence>
<gene>
    <name evidence="13" type="primary">MYBPH</name>
</gene>
<dbReference type="GO" id="GO:0032982">
    <property type="term" value="C:myosin filament"/>
    <property type="evidence" value="ECO:0007669"/>
    <property type="project" value="UniProtKB-KW"/>
</dbReference>
<dbReference type="GO" id="GO:0007155">
    <property type="term" value="P:cell adhesion"/>
    <property type="evidence" value="ECO:0007669"/>
    <property type="project" value="UniProtKB-KW"/>
</dbReference>
<evidence type="ECO:0000256" key="5">
    <source>
        <dbReference type="ARBA" id="ARBA00023319"/>
    </source>
</evidence>
<feature type="domain" description="Ig-like" evidence="11">
    <location>
        <begin position="248"/>
        <end position="336"/>
    </location>
</feature>
<dbReference type="SUPFAM" id="SSF48726">
    <property type="entry name" value="Immunoglobulin"/>
    <property type="match status" value="2"/>
</dbReference>
<evidence type="ECO:0000256" key="6">
    <source>
        <dbReference type="ARBA" id="ARBA00038352"/>
    </source>
</evidence>
<reference evidence="13" key="2">
    <citation type="submission" date="2025-08" db="UniProtKB">
        <authorList>
            <consortium name="Ensembl"/>
        </authorList>
    </citation>
    <scope>IDENTIFICATION</scope>
</reference>
<keyword evidence="1" id="KW-0787">Thick filament</keyword>
<dbReference type="InterPro" id="IPR013098">
    <property type="entry name" value="Ig_I-set"/>
</dbReference>
<dbReference type="PANTHER" id="PTHR13817:SF49">
    <property type="entry name" value="MYOSIN-BINDING PROTEIN H"/>
    <property type="match status" value="1"/>
</dbReference>
<name>U3JIG5_FICAL</name>
<dbReference type="CDD" id="cd00063">
    <property type="entry name" value="FN3"/>
    <property type="match status" value="2"/>
</dbReference>
<evidence type="ECO:0000256" key="2">
    <source>
        <dbReference type="ARBA" id="ARBA00022737"/>
    </source>
</evidence>
<dbReference type="GeneTree" id="ENSGT00940000158040"/>
<evidence type="ECO:0000256" key="8">
    <source>
        <dbReference type="ARBA" id="ARBA00071968"/>
    </source>
</evidence>
<dbReference type="InterPro" id="IPR050964">
    <property type="entry name" value="Striated_Muscle_Regulatory"/>
</dbReference>
<dbReference type="PROSITE" id="PS50835">
    <property type="entry name" value="IG_LIKE"/>
    <property type="match status" value="2"/>
</dbReference>
<dbReference type="InterPro" id="IPR036179">
    <property type="entry name" value="Ig-like_dom_sf"/>
</dbReference>
<feature type="region of interest" description="Disordered" evidence="10">
    <location>
        <begin position="77"/>
        <end position="150"/>
    </location>
</feature>
<keyword evidence="3" id="KW-0130">Cell adhesion</keyword>